<evidence type="ECO:0000313" key="3">
    <source>
        <dbReference type="EMBL" id="NYD65997.1"/>
    </source>
</evidence>
<feature type="compositionally biased region" description="Basic and acidic residues" evidence="1">
    <location>
        <begin position="144"/>
        <end position="159"/>
    </location>
</feature>
<reference evidence="3 6" key="2">
    <citation type="submission" date="2020-07" db="EMBL/GenBank/DDBJ databases">
        <title>Sequencing the genomes of 1000 actinobacteria strains.</title>
        <authorList>
            <person name="Klenk H.-P."/>
        </authorList>
    </citation>
    <scope>NUCLEOTIDE SEQUENCE [LARGE SCALE GENOMIC DNA]</scope>
    <source>
        <strain evidence="3 6">DSM 23870</strain>
    </source>
</reference>
<evidence type="ECO:0000256" key="1">
    <source>
        <dbReference type="SAM" id="MobiDB-lite"/>
    </source>
</evidence>
<keyword evidence="5" id="KW-1185">Reference proteome</keyword>
<feature type="signal peptide" evidence="2">
    <location>
        <begin position="1"/>
        <end position="20"/>
    </location>
</feature>
<feature type="region of interest" description="Disordered" evidence="1">
    <location>
        <begin position="144"/>
        <end position="168"/>
    </location>
</feature>
<dbReference type="Proteomes" id="UP000292686">
    <property type="component" value="Unassembled WGS sequence"/>
</dbReference>
<dbReference type="PROSITE" id="PS51257">
    <property type="entry name" value="PROKAR_LIPOPROTEIN"/>
    <property type="match status" value="1"/>
</dbReference>
<keyword evidence="2" id="KW-0732">Signal</keyword>
<name>A0A4Q2M511_9MICO</name>
<dbReference type="EMBL" id="JACCBI010000001">
    <property type="protein sequence ID" value="NYD65997.1"/>
    <property type="molecule type" value="Genomic_DNA"/>
</dbReference>
<evidence type="ECO:0000313" key="6">
    <source>
        <dbReference type="Proteomes" id="UP000581087"/>
    </source>
</evidence>
<reference evidence="4 5" key="1">
    <citation type="submission" date="2019-01" db="EMBL/GenBank/DDBJ databases">
        <title>Agromyces.</title>
        <authorList>
            <person name="Li J."/>
        </authorList>
    </citation>
    <scope>NUCLEOTIDE SEQUENCE [LARGE SCALE GENOMIC DNA]</scope>
    <source>
        <strain evidence="4 5">DSM 23870</strain>
    </source>
</reference>
<proteinExistence type="predicted"/>
<protein>
    <submittedName>
        <fullName evidence="4">Uncharacterized protein</fullName>
    </submittedName>
</protein>
<comment type="caution">
    <text evidence="4">The sequence shown here is derived from an EMBL/GenBank/DDBJ whole genome shotgun (WGS) entry which is preliminary data.</text>
</comment>
<dbReference type="Proteomes" id="UP000581087">
    <property type="component" value="Unassembled WGS sequence"/>
</dbReference>
<dbReference type="AlphaFoldDB" id="A0A4Q2M511"/>
<dbReference type="EMBL" id="SDPM01000005">
    <property type="protein sequence ID" value="RXZ86327.1"/>
    <property type="molecule type" value="Genomic_DNA"/>
</dbReference>
<feature type="chain" id="PRO_5038305984" evidence="2">
    <location>
        <begin position="21"/>
        <end position="168"/>
    </location>
</feature>
<accession>A0A4Q2M511</accession>
<evidence type="ECO:0000313" key="5">
    <source>
        <dbReference type="Proteomes" id="UP000292686"/>
    </source>
</evidence>
<dbReference type="RefSeq" id="WP_129175152.1">
    <property type="nucleotide sequence ID" value="NZ_JACCBI010000001.1"/>
</dbReference>
<evidence type="ECO:0000256" key="2">
    <source>
        <dbReference type="SAM" id="SignalP"/>
    </source>
</evidence>
<gene>
    <name evidence="3" type="ORF">BJ972_000516</name>
    <name evidence="4" type="ORF">ESP50_11255</name>
</gene>
<organism evidence="4 5">
    <name type="scientific">Agromyces atrinae</name>
    <dbReference type="NCBI Taxonomy" id="592376"/>
    <lineage>
        <taxon>Bacteria</taxon>
        <taxon>Bacillati</taxon>
        <taxon>Actinomycetota</taxon>
        <taxon>Actinomycetes</taxon>
        <taxon>Micrococcales</taxon>
        <taxon>Microbacteriaceae</taxon>
        <taxon>Agromyces</taxon>
    </lineage>
</organism>
<evidence type="ECO:0000313" key="4">
    <source>
        <dbReference type="EMBL" id="RXZ86327.1"/>
    </source>
</evidence>
<sequence length="168" mass="17823">MKTAPIAALAVTTLALTGCASFFSDHTEALENSVTREAILVAGAPTVTDARLSAFVDHDVIVTMFLRVDESFSALTLCHTIAAAVDHIPFSVDTLKLGIAAPDDSHDVDSEALLAELGVSSDDESLGELPWDVAEAVALTCDRRETQSERGRDRHDARVSSEGIATGW</sequence>